<dbReference type="AlphaFoldDB" id="A0A498J0X2"/>
<dbReference type="PANTHER" id="PTHR31902">
    <property type="entry name" value="ACTIN PATCHES DISTAL PROTEIN 1"/>
    <property type="match status" value="1"/>
</dbReference>
<reference evidence="2 3" key="1">
    <citation type="submission" date="2018-10" db="EMBL/GenBank/DDBJ databases">
        <title>A high-quality apple genome assembly.</title>
        <authorList>
            <person name="Hu J."/>
        </authorList>
    </citation>
    <scope>NUCLEOTIDE SEQUENCE [LARGE SCALE GENOMIC DNA]</scope>
    <source>
        <strain evidence="3">cv. HFTH1</strain>
        <tissue evidence="2">Young leaf</tissue>
    </source>
</reference>
<dbReference type="PANTHER" id="PTHR31902:SF10">
    <property type="entry name" value="SUCRASE_FERREDOXIN-LIKE FAMILY PROTEIN"/>
    <property type="match status" value="1"/>
</dbReference>
<dbReference type="STRING" id="3750.A0A498J0X2"/>
<evidence type="ECO:0000313" key="3">
    <source>
        <dbReference type="Proteomes" id="UP000290289"/>
    </source>
</evidence>
<dbReference type="InterPro" id="IPR035897">
    <property type="entry name" value="Toll_tir_struct_dom_sf"/>
</dbReference>
<dbReference type="Proteomes" id="UP000290289">
    <property type="component" value="Chromosome 9"/>
</dbReference>
<dbReference type="InterPro" id="IPR036249">
    <property type="entry name" value="Thioredoxin-like_sf"/>
</dbReference>
<feature type="region of interest" description="Disordered" evidence="1">
    <location>
        <begin position="378"/>
        <end position="401"/>
    </location>
</feature>
<dbReference type="SUPFAM" id="SSF52200">
    <property type="entry name" value="Toll/Interleukin receptor TIR domain"/>
    <property type="match status" value="1"/>
</dbReference>
<dbReference type="SUPFAM" id="SSF52833">
    <property type="entry name" value="Thioredoxin-like"/>
    <property type="match status" value="1"/>
</dbReference>
<gene>
    <name evidence="2" type="ORF">DVH24_031726</name>
</gene>
<organism evidence="2 3">
    <name type="scientific">Malus domestica</name>
    <name type="common">Apple</name>
    <name type="synonym">Pyrus malus</name>
    <dbReference type="NCBI Taxonomy" id="3750"/>
    <lineage>
        <taxon>Eukaryota</taxon>
        <taxon>Viridiplantae</taxon>
        <taxon>Streptophyta</taxon>
        <taxon>Embryophyta</taxon>
        <taxon>Tracheophyta</taxon>
        <taxon>Spermatophyta</taxon>
        <taxon>Magnoliopsida</taxon>
        <taxon>eudicotyledons</taxon>
        <taxon>Gunneridae</taxon>
        <taxon>Pentapetalae</taxon>
        <taxon>rosids</taxon>
        <taxon>fabids</taxon>
        <taxon>Rosales</taxon>
        <taxon>Rosaceae</taxon>
        <taxon>Amygdaloideae</taxon>
        <taxon>Maleae</taxon>
        <taxon>Malus</taxon>
    </lineage>
</organism>
<sequence length="434" mass="47793">MDIPYWFTYVVNEDETIKFEVRQRTAVNIRGLAVCIVYSGDHSGCTGSLCIHVVNHSQRTHFVISPIVATVTASHECHLWLGHLSNKKLNPKGGNVTLIKGAEDDHQIKVKKTGVGITECHLSDGILEYDLSYIEFKGVDYERLPYEYGNYEVFLSFRGDDAHTTFTDHLDIAFRNAGINMFIDYQLGKGVGGGGGGGVVGVNIKTELEREIETNDTPEAWPLLIEGSESDPLPKFFASALKARKNDITVKTLLTVIEGHEGTKFSDGDVLIFPQMNKYRGLKESNVDSFVDDVLVNDKPWASGVQESLTGSHVFTAACFHTGGHNGNLIIYSPGSDGSITGHWYGDVTPDDVPELLDEHIGKGKIIERLWRGQIGASSDEVDEIEDKPQEKGNQIGNSENDARKDALGKLLSLIGELLSCCRVTNKETMIQYA</sequence>
<evidence type="ECO:0000256" key="1">
    <source>
        <dbReference type="SAM" id="MobiDB-lite"/>
    </source>
</evidence>
<protein>
    <submittedName>
        <fullName evidence="2">Uncharacterized protein</fullName>
    </submittedName>
</protein>
<dbReference type="Gene3D" id="3.40.30.10">
    <property type="entry name" value="Glutaredoxin"/>
    <property type="match status" value="1"/>
</dbReference>
<accession>A0A498J0X2</accession>
<dbReference type="EMBL" id="RDQH01000335">
    <property type="protein sequence ID" value="RXH89369.1"/>
    <property type="molecule type" value="Genomic_DNA"/>
</dbReference>
<keyword evidence="3" id="KW-1185">Reference proteome</keyword>
<proteinExistence type="predicted"/>
<dbReference type="InterPro" id="IPR009737">
    <property type="entry name" value="Aim32/Apd1-like"/>
</dbReference>
<name>A0A498J0X2_MALDO</name>
<evidence type="ECO:0000313" key="2">
    <source>
        <dbReference type="EMBL" id="RXH89369.1"/>
    </source>
</evidence>
<comment type="caution">
    <text evidence="2">The sequence shown here is derived from an EMBL/GenBank/DDBJ whole genome shotgun (WGS) entry which is preliminary data.</text>
</comment>
<dbReference type="Gene3D" id="3.40.50.10140">
    <property type="entry name" value="Toll/interleukin-1 receptor homology (TIR) domain"/>
    <property type="match status" value="1"/>
</dbReference>
<dbReference type="Pfam" id="PF06999">
    <property type="entry name" value="Suc_Fer-like"/>
    <property type="match status" value="1"/>
</dbReference>